<evidence type="ECO:0000313" key="3">
    <source>
        <dbReference type="Proteomes" id="UP000521676"/>
    </source>
</evidence>
<protein>
    <submittedName>
        <fullName evidence="1">Uncharacterized protein</fullName>
    </submittedName>
</protein>
<dbReference type="EMBL" id="CP128400">
    <property type="protein sequence ID" value="WJW69715.1"/>
    <property type="molecule type" value="Genomic_DNA"/>
</dbReference>
<reference evidence="2" key="2">
    <citation type="journal article" date="2024" name="Nature">
        <title>Anoxygenic phototroph of the Chloroflexota uses a type I reaction centre.</title>
        <authorList>
            <person name="Tsuji J.M."/>
            <person name="Shaw N.A."/>
            <person name="Nagashima S."/>
            <person name="Venkiteswaran J.J."/>
            <person name="Schiff S.L."/>
            <person name="Watanabe T."/>
            <person name="Fukui M."/>
            <person name="Hanada S."/>
            <person name="Tank M."/>
            <person name="Neufeld J.D."/>
        </authorList>
    </citation>
    <scope>NUCLEOTIDE SEQUENCE</scope>
    <source>
        <strain evidence="2">L227-S17</strain>
    </source>
</reference>
<dbReference type="EMBL" id="JACATZ010000003">
    <property type="protein sequence ID" value="NWJ47810.1"/>
    <property type="molecule type" value="Genomic_DNA"/>
</dbReference>
<gene>
    <name evidence="1" type="ORF">HXX08_18310</name>
    <name evidence="2" type="ORF">OZ401_003344</name>
</gene>
<dbReference type="Proteomes" id="UP000521676">
    <property type="component" value="Unassembled WGS sequence"/>
</dbReference>
<organism evidence="1 3">
    <name type="scientific">Candidatus Chlorohelix allophototropha</name>
    <dbReference type="NCBI Taxonomy" id="3003348"/>
    <lineage>
        <taxon>Bacteria</taxon>
        <taxon>Bacillati</taxon>
        <taxon>Chloroflexota</taxon>
        <taxon>Chloroflexia</taxon>
        <taxon>Candidatus Chloroheliales</taxon>
        <taxon>Candidatus Chloroheliaceae</taxon>
        <taxon>Candidatus Chlorohelix</taxon>
    </lineage>
</organism>
<dbReference type="Proteomes" id="UP001431572">
    <property type="component" value="Chromosome 2"/>
</dbReference>
<keyword evidence="4" id="KW-1185">Reference proteome</keyword>
<dbReference type="RefSeq" id="WP_341471588.1">
    <property type="nucleotide sequence ID" value="NZ_CP128400.1"/>
</dbReference>
<sequence length="247" mass="27473">MAALHNTTARHPSLPGWNIACIPLLELINTDSDPSFFGASVSGIQAQKICSILEKTIARLPYRTLIALDLKGIANMEAPTWEYFGPKLLERVLAGEFGAEKRLVYLVGDEHWLADDLQWAFERIFEKSKAKAYNCAALVPNAGKGYCGILVPIYAEALNLLNKYGNLSTLELYSLLRRRYSLAPAHADRCLAALSKLGLIYRQSSFDRIQSPYDLNARGYALTMTEVEIRSAVAEAQSASDYRYFAV</sequence>
<proteinExistence type="predicted"/>
<name>A0A8T7M6Q3_9CHLR</name>
<dbReference type="AlphaFoldDB" id="A0A8T7M6Q3"/>
<reference evidence="1 3" key="1">
    <citation type="submission" date="2020-06" db="EMBL/GenBank/DDBJ databases">
        <title>Anoxygenic phototrophic Chloroflexota member uses a Type I reaction center.</title>
        <authorList>
            <person name="Tsuji J.M."/>
            <person name="Shaw N.A."/>
            <person name="Nagashima S."/>
            <person name="Venkiteswaran J."/>
            <person name="Schiff S.L."/>
            <person name="Hanada S."/>
            <person name="Tank M."/>
            <person name="Neufeld J.D."/>
        </authorList>
    </citation>
    <scope>NUCLEOTIDE SEQUENCE [LARGE SCALE GENOMIC DNA]</scope>
    <source>
        <strain evidence="1">L227-S17</strain>
    </source>
</reference>
<evidence type="ECO:0000313" key="1">
    <source>
        <dbReference type="EMBL" id="NWJ47810.1"/>
    </source>
</evidence>
<accession>A0A8T7M6Q3</accession>
<evidence type="ECO:0000313" key="4">
    <source>
        <dbReference type="Proteomes" id="UP001431572"/>
    </source>
</evidence>
<evidence type="ECO:0000313" key="2">
    <source>
        <dbReference type="EMBL" id="WJW69715.1"/>
    </source>
</evidence>